<dbReference type="Pfam" id="PF07963">
    <property type="entry name" value="N_methyl"/>
    <property type="match status" value="1"/>
</dbReference>
<dbReference type="NCBIfam" id="TIGR02532">
    <property type="entry name" value="IV_pilin_GFxxxE"/>
    <property type="match status" value="1"/>
</dbReference>
<dbReference type="EMBL" id="QFPP01000469">
    <property type="protein sequence ID" value="PZQ65975.1"/>
    <property type="molecule type" value="Genomic_DNA"/>
</dbReference>
<dbReference type="SUPFAM" id="SSF54523">
    <property type="entry name" value="Pili subunits"/>
    <property type="match status" value="1"/>
</dbReference>
<reference evidence="1 2" key="1">
    <citation type="submission" date="2017-08" db="EMBL/GenBank/DDBJ databases">
        <title>Infants hospitalized years apart are colonized by the same room-sourced microbial strains.</title>
        <authorList>
            <person name="Brooks B."/>
            <person name="Olm M.R."/>
            <person name="Firek B.A."/>
            <person name="Baker R."/>
            <person name="Thomas B.C."/>
            <person name="Morowitz M.J."/>
            <person name="Banfield J.F."/>
        </authorList>
    </citation>
    <scope>NUCLEOTIDE SEQUENCE [LARGE SCALE GENOMIC DNA]</scope>
    <source>
        <strain evidence="1">S2_005_003_R2_41</strain>
    </source>
</reference>
<comment type="caution">
    <text evidence="1">The sequence shown here is derived from an EMBL/GenBank/DDBJ whole genome shotgun (WGS) entry which is preliminary data.</text>
</comment>
<gene>
    <name evidence="1" type="ORF">DI563_24905</name>
</gene>
<evidence type="ECO:0000313" key="1">
    <source>
        <dbReference type="EMBL" id="PZQ65975.1"/>
    </source>
</evidence>
<dbReference type="Gene3D" id="3.30.700.10">
    <property type="entry name" value="Glycoprotein, Type 4 Pilin"/>
    <property type="match status" value="1"/>
</dbReference>
<dbReference type="Proteomes" id="UP000249135">
    <property type="component" value="Unassembled WGS sequence"/>
</dbReference>
<dbReference type="PROSITE" id="PS00409">
    <property type="entry name" value="PROKAR_NTER_METHYL"/>
    <property type="match status" value="1"/>
</dbReference>
<protein>
    <submittedName>
        <fullName evidence="1">Type II secretion system protein GspH</fullName>
    </submittedName>
</protein>
<dbReference type="InterPro" id="IPR012902">
    <property type="entry name" value="N_methyl_site"/>
</dbReference>
<proteinExistence type="predicted"/>
<organism evidence="1 2">
    <name type="scientific">Variovorax paradoxus</name>
    <dbReference type="NCBI Taxonomy" id="34073"/>
    <lineage>
        <taxon>Bacteria</taxon>
        <taxon>Pseudomonadati</taxon>
        <taxon>Pseudomonadota</taxon>
        <taxon>Betaproteobacteria</taxon>
        <taxon>Burkholderiales</taxon>
        <taxon>Comamonadaceae</taxon>
        <taxon>Variovorax</taxon>
    </lineage>
</organism>
<accession>A0A2W5PTM5</accession>
<evidence type="ECO:0000313" key="2">
    <source>
        <dbReference type="Proteomes" id="UP000249135"/>
    </source>
</evidence>
<dbReference type="AlphaFoldDB" id="A0A2W5PTM5"/>
<name>A0A2W5PTM5_VARPD</name>
<sequence>MLMHSSGPARSRGFSLIELMVTVSLLGVLVLLAMPSMAAWIRNNKVRTVADALENGLRVAQSEATRRSRQVVFALTNSPTPATSLTAVANGGYWAAKTIKLATGNSDAADFIDSGTLGGTAANVQIIGPAAVCFSALGRVVVNTNTGVSGANCSAPTGAAQYDIKLDGPDARPLRVLVSLGGQVRMCDPAKALSSTHPDGCP</sequence>
<dbReference type="InterPro" id="IPR045584">
    <property type="entry name" value="Pilin-like"/>
</dbReference>